<organism evidence="1 2">
    <name type="scientific">Escallonia herrerae</name>
    <dbReference type="NCBI Taxonomy" id="1293975"/>
    <lineage>
        <taxon>Eukaryota</taxon>
        <taxon>Viridiplantae</taxon>
        <taxon>Streptophyta</taxon>
        <taxon>Embryophyta</taxon>
        <taxon>Tracheophyta</taxon>
        <taxon>Spermatophyta</taxon>
        <taxon>Magnoliopsida</taxon>
        <taxon>eudicotyledons</taxon>
        <taxon>Gunneridae</taxon>
        <taxon>Pentapetalae</taxon>
        <taxon>asterids</taxon>
        <taxon>campanulids</taxon>
        <taxon>Escalloniales</taxon>
        <taxon>Escalloniaceae</taxon>
        <taxon>Escallonia</taxon>
    </lineage>
</organism>
<evidence type="ECO:0000313" key="1">
    <source>
        <dbReference type="EMBL" id="KAK3014573.1"/>
    </source>
</evidence>
<keyword evidence="2" id="KW-1185">Reference proteome</keyword>
<dbReference type="EMBL" id="JAVXUP010001209">
    <property type="protein sequence ID" value="KAK3014573.1"/>
    <property type="molecule type" value="Genomic_DNA"/>
</dbReference>
<comment type="caution">
    <text evidence="1">The sequence shown here is derived from an EMBL/GenBank/DDBJ whole genome shotgun (WGS) entry which is preliminary data.</text>
</comment>
<evidence type="ECO:0000313" key="2">
    <source>
        <dbReference type="Proteomes" id="UP001188597"/>
    </source>
</evidence>
<gene>
    <name evidence="1" type="ORF">RJ639_008905</name>
</gene>
<protein>
    <submittedName>
        <fullName evidence="1">Uncharacterized protein</fullName>
    </submittedName>
</protein>
<accession>A0AA88VV11</accession>
<proteinExistence type="predicted"/>
<name>A0AA88VV11_9ASTE</name>
<sequence>MALGLGLTQLAASLPSFLLLPYNFRPEWNTMKWKDRTKLGATSTGDGVYQQVSGIARVRPFPVNTRTSRCSLQLCTGRSLIVAISKWVRGSPGQQASQVDDHAVKAHVVVRRHQRWALWAVYGLVEGPGAVTRALGLRVTNPDVGKPVVLHALDTPVGATPT</sequence>
<reference evidence="1" key="1">
    <citation type="submission" date="2022-12" db="EMBL/GenBank/DDBJ databases">
        <title>Draft genome assemblies for two species of Escallonia (Escalloniales).</title>
        <authorList>
            <person name="Chanderbali A."/>
            <person name="Dervinis C."/>
            <person name="Anghel I."/>
            <person name="Soltis D."/>
            <person name="Soltis P."/>
            <person name="Zapata F."/>
        </authorList>
    </citation>
    <scope>NUCLEOTIDE SEQUENCE</scope>
    <source>
        <strain evidence="1">UCBG64.0493</strain>
        <tissue evidence="1">Leaf</tissue>
    </source>
</reference>
<dbReference type="AlphaFoldDB" id="A0AA88VV11"/>
<dbReference type="Proteomes" id="UP001188597">
    <property type="component" value="Unassembled WGS sequence"/>
</dbReference>